<evidence type="ECO:0000259" key="1">
    <source>
        <dbReference type="Pfam" id="PF12728"/>
    </source>
</evidence>
<evidence type="ECO:0000313" key="2">
    <source>
        <dbReference type="EMBL" id="SMO65637.1"/>
    </source>
</evidence>
<dbReference type="RefSeq" id="WP_142454301.1">
    <property type="nucleotide sequence ID" value="NZ_FXTP01000007.1"/>
</dbReference>
<dbReference type="AlphaFoldDB" id="A0A521D1Q9"/>
<keyword evidence="3" id="KW-1185">Reference proteome</keyword>
<organism evidence="2 3">
    <name type="scientific">Gracilimonas mengyeensis</name>
    <dbReference type="NCBI Taxonomy" id="1302730"/>
    <lineage>
        <taxon>Bacteria</taxon>
        <taxon>Pseudomonadati</taxon>
        <taxon>Balneolota</taxon>
        <taxon>Balneolia</taxon>
        <taxon>Balneolales</taxon>
        <taxon>Balneolaceae</taxon>
        <taxon>Gracilimonas</taxon>
    </lineage>
</organism>
<proteinExistence type="predicted"/>
<dbReference type="Pfam" id="PF12728">
    <property type="entry name" value="HTH_17"/>
    <property type="match status" value="1"/>
</dbReference>
<protein>
    <submittedName>
        <fullName evidence="2">Helix-turn-helix domain-containing protein</fullName>
    </submittedName>
</protein>
<reference evidence="2 3" key="1">
    <citation type="submission" date="2017-05" db="EMBL/GenBank/DDBJ databases">
        <authorList>
            <person name="Varghese N."/>
            <person name="Submissions S."/>
        </authorList>
    </citation>
    <scope>NUCLEOTIDE SEQUENCE [LARGE SCALE GENOMIC DNA]</scope>
    <source>
        <strain evidence="2 3">DSM 21985</strain>
    </source>
</reference>
<dbReference type="Proteomes" id="UP000317557">
    <property type="component" value="Unassembled WGS sequence"/>
</dbReference>
<sequence length="96" mass="11540">MHAYIPTKDDLQQLIEAAVERTMQECLPDAIRKATRKKWLTTEETMKLLKCSRRHIQYLRDTEQLPYVQNGRTIRYDIDEIEQLLKTHKVQRRVNS</sequence>
<dbReference type="OrthoDB" id="1524679at2"/>
<dbReference type="InterPro" id="IPR009061">
    <property type="entry name" value="DNA-bd_dom_put_sf"/>
</dbReference>
<gene>
    <name evidence="2" type="ORF">SAMN06265219_10751</name>
</gene>
<evidence type="ECO:0000313" key="3">
    <source>
        <dbReference type="Proteomes" id="UP000317557"/>
    </source>
</evidence>
<name>A0A521D1Q9_9BACT</name>
<dbReference type="EMBL" id="FXTP01000007">
    <property type="protein sequence ID" value="SMO65637.1"/>
    <property type="molecule type" value="Genomic_DNA"/>
</dbReference>
<dbReference type="InterPro" id="IPR041657">
    <property type="entry name" value="HTH_17"/>
</dbReference>
<accession>A0A521D1Q9</accession>
<dbReference type="SUPFAM" id="SSF46955">
    <property type="entry name" value="Putative DNA-binding domain"/>
    <property type="match status" value="1"/>
</dbReference>
<feature type="domain" description="Helix-turn-helix" evidence="1">
    <location>
        <begin position="39"/>
        <end position="87"/>
    </location>
</feature>